<keyword evidence="1" id="KW-1133">Transmembrane helix</keyword>
<keyword evidence="1" id="KW-0812">Transmembrane</keyword>
<dbReference type="Proteomes" id="UP000005755">
    <property type="component" value="Unassembled WGS sequence"/>
</dbReference>
<organism evidence="2 3">
    <name type="scientific">Helicobacter cinaedi CCUG 18818 = ATCC BAA-847</name>
    <dbReference type="NCBI Taxonomy" id="537971"/>
    <lineage>
        <taxon>Bacteria</taxon>
        <taxon>Pseudomonadati</taxon>
        <taxon>Campylobacterota</taxon>
        <taxon>Epsilonproteobacteria</taxon>
        <taxon>Campylobacterales</taxon>
        <taxon>Helicobacteraceae</taxon>
        <taxon>Helicobacter</taxon>
    </lineage>
</organism>
<sequence>MQYKGHKMIYILLGIFGIFIAFFMIKGCAYPTSYRAFIPKALDSEYKEYERLCKEEIGKVVYARPVREGVKLEDIHLAFPSAFLVSHSIKLEIVSVSDGESIKYIYIQGFEYYNSWVTSSLSMHQDVKQHIQCKPFKDLKEEYAIIENIAFNNKEYIGDEMIVKERRKLNRMGYATSQKYISQVFKEAINAKSHHYIDLKESQ</sequence>
<name>A0ABN0BEB8_9HELI</name>
<dbReference type="EMBL" id="DS990422">
    <property type="protein sequence ID" value="EFR47803.1"/>
    <property type="molecule type" value="Genomic_DNA"/>
</dbReference>
<evidence type="ECO:0008006" key="4">
    <source>
        <dbReference type="Google" id="ProtNLM"/>
    </source>
</evidence>
<proteinExistence type="predicted"/>
<evidence type="ECO:0000256" key="1">
    <source>
        <dbReference type="SAM" id="Phobius"/>
    </source>
</evidence>
<keyword evidence="1" id="KW-0472">Membrane</keyword>
<evidence type="ECO:0000313" key="2">
    <source>
        <dbReference type="EMBL" id="EFR47803.1"/>
    </source>
</evidence>
<evidence type="ECO:0000313" key="3">
    <source>
        <dbReference type="Proteomes" id="UP000005755"/>
    </source>
</evidence>
<keyword evidence="3" id="KW-1185">Reference proteome</keyword>
<feature type="transmembrane region" description="Helical" evidence="1">
    <location>
        <begin position="7"/>
        <end position="25"/>
    </location>
</feature>
<protein>
    <recommendedName>
        <fullName evidence="4">Lipoprotein</fullName>
    </recommendedName>
</protein>
<accession>A0ABN0BEB8</accession>
<reference evidence="3" key="1">
    <citation type="journal article" date="2014" name="Genome Announc.">
        <title>Draft genome sequences of six enterohepatic helicobacter species isolated from humans and one from rhesus macaques.</title>
        <authorList>
            <person name="Shen Z."/>
            <person name="Sheh A."/>
            <person name="Young S.K."/>
            <person name="Abouelliel A."/>
            <person name="Ward D.V."/>
            <person name="Earl A.M."/>
            <person name="Fox J.G."/>
        </authorList>
    </citation>
    <scope>NUCLEOTIDE SEQUENCE [LARGE SCALE GENOMIC DNA]</scope>
    <source>
        <strain evidence="3">CCUG 18818</strain>
    </source>
</reference>
<gene>
    <name evidence="2" type="ORF">HCCG_02352</name>
</gene>